<protein>
    <submittedName>
        <fullName evidence="1">Uncharacterized protein</fullName>
    </submittedName>
</protein>
<proteinExistence type="predicted"/>
<keyword evidence="2" id="KW-1185">Reference proteome</keyword>
<dbReference type="OrthoDB" id="5822351at2759"/>
<accession>A0A8S1EVI5</accession>
<organism evidence="1 2">
    <name type="scientific">Caenorhabditis bovis</name>
    <dbReference type="NCBI Taxonomy" id="2654633"/>
    <lineage>
        <taxon>Eukaryota</taxon>
        <taxon>Metazoa</taxon>
        <taxon>Ecdysozoa</taxon>
        <taxon>Nematoda</taxon>
        <taxon>Chromadorea</taxon>
        <taxon>Rhabditida</taxon>
        <taxon>Rhabditina</taxon>
        <taxon>Rhabditomorpha</taxon>
        <taxon>Rhabditoidea</taxon>
        <taxon>Rhabditidae</taxon>
        <taxon>Peloderinae</taxon>
        <taxon>Caenorhabditis</taxon>
    </lineage>
</organism>
<reference evidence="1 2" key="1">
    <citation type="submission" date="2020-04" db="EMBL/GenBank/DDBJ databases">
        <authorList>
            <person name="Laetsch R D."/>
            <person name="Stevens L."/>
            <person name="Kumar S."/>
            <person name="Blaxter L. M."/>
        </authorList>
    </citation>
    <scope>NUCLEOTIDE SEQUENCE [LARGE SCALE GENOMIC DNA]</scope>
</reference>
<evidence type="ECO:0000313" key="1">
    <source>
        <dbReference type="EMBL" id="CAB3405857.1"/>
    </source>
</evidence>
<dbReference type="AlphaFoldDB" id="A0A8S1EVI5"/>
<dbReference type="Proteomes" id="UP000494206">
    <property type="component" value="Unassembled WGS sequence"/>
</dbReference>
<evidence type="ECO:0000313" key="2">
    <source>
        <dbReference type="Proteomes" id="UP000494206"/>
    </source>
</evidence>
<comment type="caution">
    <text evidence="1">The sequence shown here is derived from an EMBL/GenBank/DDBJ whole genome shotgun (WGS) entry which is preliminary data.</text>
</comment>
<name>A0A8S1EVI5_9PELO</name>
<sequence length="91" mass="10423">MRSCGETVVCAFLSSFDPPVINDHTGTFALKCPLPTDTPIEIGDLYLFLFQFNSELGQYRCCRMTPIPRVLYSVYQKILSDYRSSRNKSMK</sequence>
<dbReference type="EMBL" id="CADEPM010000005">
    <property type="protein sequence ID" value="CAB3405857.1"/>
    <property type="molecule type" value="Genomic_DNA"/>
</dbReference>
<gene>
    <name evidence="1" type="ORF">CBOVIS_LOCUS8003</name>
</gene>